<keyword evidence="4 5" id="KW-0472">Membrane</keyword>
<keyword evidence="2 5" id="KW-0812">Transmembrane</keyword>
<dbReference type="InterPro" id="IPR003339">
    <property type="entry name" value="ABC/ECF_trnsptr_transmembrane"/>
</dbReference>
<evidence type="ECO:0000256" key="5">
    <source>
        <dbReference type="SAM" id="Phobius"/>
    </source>
</evidence>
<evidence type="ECO:0000313" key="7">
    <source>
        <dbReference type="Proteomes" id="UP000789707"/>
    </source>
</evidence>
<name>A0ABN8BM85_9LACO</name>
<evidence type="ECO:0000256" key="3">
    <source>
        <dbReference type="ARBA" id="ARBA00022989"/>
    </source>
</evidence>
<protein>
    <submittedName>
        <fullName evidence="6">Uncharacterized protein</fullName>
    </submittedName>
</protein>
<organism evidence="6 7">
    <name type="scientific">Periweissella fabaria</name>
    <dbReference type="NCBI Taxonomy" id="546157"/>
    <lineage>
        <taxon>Bacteria</taxon>
        <taxon>Bacillati</taxon>
        <taxon>Bacillota</taxon>
        <taxon>Bacilli</taxon>
        <taxon>Lactobacillales</taxon>
        <taxon>Lactobacillaceae</taxon>
        <taxon>Periweissella</taxon>
    </lineage>
</organism>
<evidence type="ECO:0000256" key="1">
    <source>
        <dbReference type="ARBA" id="ARBA00004141"/>
    </source>
</evidence>
<reference evidence="6 7" key="1">
    <citation type="submission" date="2021-11" db="EMBL/GenBank/DDBJ databases">
        <authorList>
            <person name="Depoorter E."/>
        </authorList>
    </citation>
    <scope>NUCLEOTIDE SEQUENCE [LARGE SCALE GENOMIC DNA]</scope>
    <source>
        <strain evidence="6 7">LMG 24289</strain>
    </source>
</reference>
<feature type="transmembrane region" description="Helical" evidence="5">
    <location>
        <begin position="75"/>
        <end position="97"/>
    </location>
</feature>
<dbReference type="EMBL" id="CAKKNS010000004">
    <property type="protein sequence ID" value="CAH0416794.1"/>
    <property type="molecule type" value="Genomic_DNA"/>
</dbReference>
<feature type="transmembrane region" description="Helical" evidence="5">
    <location>
        <begin position="197"/>
        <end position="216"/>
    </location>
</feature>
<gene>
    <name evidence="6" type="ORF">WFA24289_01107</name>
</gene>
<evidence type="ECO:0000313" key="6">
    <source>
        <dbReference type="EMBL" id="CAH0416794.1"/>
    </source>
</evidence>
<accession>A0ABN8BM85</accession>
<feature type="transmembrane region" description="Helical" evidence="5">
    <location>
        <begin position="47"/>
        <end position="69"/>
    </location>
</feature>
<dbReference type="Pfam" id="PF02361">
    <property type="entry name" value="CbiQ"/>
    <property type="match status" value="1"/>
</dbReference>
<dbReference type="CDD" id="cd16914">
    <property type="entry name" value="EcfT"/>
    <property type="match status" value="1"/>
</dbReference>
<evidence type="ECO:0000256" key="2">
    <source>
        <dbReference type="ARBA" id="ARBA00022692"/>
    </source>
</evidence>
<keyword evidence="3 5" id="KW-1133">Transmembrane helix</keyword>
<proteinExistence type="predicted"/>
<evidence type="ECO:0000256" key="4">
    <source>
        <dbReference type="ARBA" id="ARBA00023136"/>
    </source>
</evidence>
<comment type="caution">
    <text evidence="6">The sequence shown here is derived from an EMBL/GenBank/DDBJ whole genome shotgun (WGS) entry which is preliminary data.</text>
</comment>
<sequence length="220" mass="25346">MMDASIKIILALLISLEISFTTSISLNIALIVCAIIYLLCKRVNWKLMLYSIFLPILPAFGSWSSLYFYGTGDHIHMSFVLLTRIFAYIWIGSCFTFTTDIDKLLKSLEQNFRLPSTFVYGVLAAFNFLPRIAQEVKIIRLAARMRGEILHFYSPQIFFKAILTSLNWSNNLAQAMRSHGFAEGATRTHYHVIKIPIWNWFVALVIFIAVQIFLFMSPFH</sequence>
<keyword evidence="7" id="KW-1185">Reference proteome</keyword>
<dbReference type="Proteomes" id="UP000789707">
    <property type="component" value="Unassembled WGS sequence"/>
</dbReference>
<feature type="transmembrane region" description="Helical" evidence="5">
    <location>
        <begin position="20"/>
        <end position="40"/>
    </location>
</feature>
<comment type="subcellular location">
    <subcellularLocation>
        <location evidence="1">Membrane</location>
        <topology evidence="1">Multi-pass membrane protein</topology>
    </subcellularLocation>
</comment>